<protein>
    <submittedName>
        <fullName evidence="1">Uncharacterized protein</fullName>
    </submittedName>
</protein>
<sequence length="104" mass="11946">MNKQWRKEVDELLRKIARSKGGVFRAYLEVRPESYRRLEQRAGCKLADLQAQKRLKLIEEGASRYRFNDISIMDVIADDARLTALYITIVKEMAVQCGIDAVAA</sequence>
<accession>A0A1V0UVF7</accession>
<name>A0A1V0UVF7_9BACL</name>
<proteinExistence type="predicted"/>
<organism evidence="1 2">
    <name type="scientific">Paenibacillus larvae subsp. pulvifaciens</name>
    <dbReference type="NCBI Taxonomy" id="1477"/>
    <lineage>
        <taxon>Bacteria</taxon>
        <taxon>Bacillati</taxon>
        <taxon>Bacillota</taxon>
        <taxon>Bacilli</taxon>
        <taxon>Bacillales</taxon>
        <taxon>Paenibacillaceae</taxon>
        <taxon>Paenibacillus</taxon>
    </lineage>
</organism>
<evidence type="ECO:0000313" key="1">
    <source>
        <dbReference type="EMBL" id="ARF68930.1"/>
    </source>
</evidence>
<gene>
    <name evidence="1" type="ORF">B7C51_15680</name>
</gene>
<dbReference type="AlphaFoldDB" id="A0A1V0UVF7"/>
<evidence type="ECO:0000313" key="2">
    <source>
        <dbReference type="Proteomes" id="UP000192727"/>
    </source>
</evidence>
<dbReference type="RefSeq" id="WP_083040753.1">
    <property type="nucleotide sequence ID" value="NZ_CP020557.1"/>
</dbReference>
<dbReference type="EMBL" id="CP020557">
    <property type="protein sequence ID" value="ARF68930.1"/>
    <property type="molecule type" value="Genomic_DNA"/>
</dbReference>
<reference evidence="1 2" key="1">
    <citation type="submission" date="2017-03" db="EMBL/GenBank/DDBJ databases">
        <title>Paenibacillus larvae genome sequencing.</title>
        <authorList>
            <person name="Dingman D.W."/>
        </authorList>
    </citation>
    <scope>NUCLEOTIDE SEQUENCE [LARGE SCALE GENOMIC DNA]</scope>
    <source>
        <strain evidence="1 2">SAG 10367</strain>
    </source>
</reference>
<dbReference type="Proteomes" id="UP000192727">
    <property type="component" value="Chromosome"/>
</dbReference>